<evidence type="ECO:0000313" key="10">
    <source>
        <dbReference type="EMBL" id="SMA49354.1"/>
    </source>
</evidence>
<dbReference type="Proteomes" id="UP000196573">
    <property type="component" value="Unassembled WGS sequence"/>
</dbReference>
<keyword evidence="4 7" id="KW-0521">NADP</keyword>
<comment type="cofactor">
    <cofactor evidence="8">
        <name>FMN</name>
        <dbReference type="ChEBI" id="CHEBI:58210"/>
    </cofactor>
    <text evidence="8">Binds 1 FMN per subunit.</text>
</comment>
<evidence type="ECO:0000256" key="1">
    <source>
        <dbReference type="ARBA" id="ARBA00007118"/>
    </source>
</evidence>
<comment type="similarity">
    <text evidence="1 7">Belongs to the nitroreductase family.</text>
</comment>
<protein>
    <recommendedName>
        <fullName evidence="7">Putative NAD(P)H nitroreductase</fullName>
        <ecNumber evidence="7">1.-.-.-</ecNumber>
    </recommendedName>
</protein>
<dbReference type="Gene3D" id="3.40.109.10">
    <property type="entry name" value="NADH Oxidase"/>
    <property type="match status" value="1"/>
</dbReference>
<keyword evidence="11" id="KW-1185">Reference proteome</keyword>
<keyword evidence="5 7" id="KW-0560">Oxidoreductase</keyword>
<evidence type="ECO:0000256" key="5">
    <source>
        <dbReference type="ARBA" id="ARBA00023002"/>
    </source>
</evidence>
<dbReference type="AlphaFoldDB" id="A0A1X7AMD1"/>
<feature type="binding site" evidence="8">
    <location>
        <position position="35"/>
    </location>
    <ligand>
        <name>FMN</name>
        <dbReference type="ChEBI" id="CHEBI:58210"/>
        <note>ligand shared between dimeric partners</note>
    </ligand>
</feature>
<proteinExistence type="inferred from homology"/>
<organism evidence="10 11">
    <name type="scientific">Parendozoicomonas haliclonae</name>
    <dbReference type="NCBI Taxonomy" id="1960125"/>
    <lineage>
        <taxon>Bacteria</taxon>
        <taxon>Pseudomonadati</taxon>
        <taxon>Pseudomonadota</taxon>
        <taxon>Gammaproteobacteria</taxon>
        <taxon>Oceanospirillales</taxon>
        <taxon>Endozoicomonadaceae</taxon>
        <taxon>Parendozoicomonas</taxon>
    </lineage>
</organism>
<feature type="domain" description="Nitroreductase" evidence="9">
    <location>
        <begin position="13"/>
        <end position="163"/>
    </location>
</feature>
<dbReference type="SUPFAM" id="SSF55469">
    <property type="entry name" value="FMN-dependent nitroreductase-like"/>
    <property type="match status" value="1"/>
</dbReference>
<evidence type="ECO:0000256" key="2">
    <source>
        <dbReference type="ARBA" id="ARBA00022630"/>
    </source>
</evidence>
<dbReference type="GO" id="GO:0016491">
    <property type="term" value="F:oxidoreductase activity"/>
    <property type="evidence" value="ECO:0007669"/>
    <property type="project" value="UniProtKB-UniRule"/>
</dbReference>
<dbReference type="InterPro" id="IPR026021">
    <property type="entry name" value="YdjA-like"/>
</dbReference>
<evidence type="ECO:0000259" key="9">
    <source>
        <dbReference type="Pfam" id="PF00881"/>
    </source>
</evidence>
<dbReference type="Pfam" id="PF00881">
    <property type="entry name" value="Nitroreductase"/>
    <property type="match status" value="1"/>
</dbReference>
<dbReference type="PANTHER" id="PTHR43821">
    <property type="entry name" value="NAD(P)H NITROREDUCTASE YDJA-RELATED"/>
    <property type="match status" value="1"/>
</dbReference>
<keyword evidence="6 7" id="KW-0520">NAD</keyword>
<evidence type="ECO:0000256" key="6">
    <source>
        <dbReference type="ARBA" id="ARBA00023027"/>
    </source>
</evidence>
<dbReference type="PIRSF" id="PIRSF000232">
    <property type="entry name" value="YdjA"/>
    <property type="match status" value="1"/>
</dbReference>
<dbReference type="InterPro" id="IPR029479">
    <property type="entry name" value="Nitroreductase"/>
</dbReference>
<reference evidence="10 11" key="1">
    <citation type="submission" date="2017-03" db="EMBL/GenBank/DDBJ databases">
        <authorList>
            <person name="Afonso C.L."/>
            <person name="Miller P.J."/>
            <person name="Scott M.A."/>
            <person name="Spackman E."/>
            <person name="Goraichik I."/>
            <person name="Dimitrov K.M."/>
            <person name="Suarez D.L."/>
            <person name="Swayne D.E."/>
        </authorList>
    </citation>
    <scope>NUCLEOTIDE SEQUENCE [LARGE SCALE GENOMIC DNA]</scope>
    <source>
        <strain evidence="10">SB41UT1</strain>
    </source>
</reference>
<accession>A0A1X7AMD1</accession>
<feature type="binding site" description="in other chain" evidence="8">
    <location>
        <begin position="10"/>
        <end position="12"/>
    </location>
    <ligand>
        <name>FMN</name>
        <dbReference type="ChEBI" id="CHEBI:58210"/>
        <note>ligand shared between dimeric partners</note>
    </ligand>
</feature>
<dbReference type="OrthoDB" id="9804207at2"/>
<dbReference type="InterPro" id="IPR052530">
    <property type="entry name" value="NAD(P)H_nitroreductase"/>
</dbReference>
<evidence type="ECO:0000256" key="3">
    <source>
        <dbReference type="ARBA" id="ARBA00022643"/>
    </source>
</evidence>
<dbReference type="EC" id="1.-.-.-" evidence="7"/>
<dbReference type="InterPro" id="IPR000415">
    <property type="entry name" value="Nitroreductase-like"/>
</dbReference>
<sequence>MDALDVLTQRISRPVLTEPAPSSEQIELMIRAACRAPDHAGLRPYRFIRIEGERRKALGELLCAAGLELDPQLSEVAQEKLRNAPLRAPMLLLPVLTSVSHPKVPEVEQVLTVGAAVSNILNTAFALGVGAMWRSGLPSFQRSLARGLGLAEHEQLLGFLYLGTPAGRAKPVSEVNLETVLSDW</sequence>
<keyword evidence="2 7" id="KW-0285">Flavoprotein</keyword>
<dbReference type="PANTHER" id="PTHR43821:SF1">
    <property type="entry name" value="NAD(P)H NITROREDUCTASE YDJA-RELATED"/>
    <property type="match status" value="1"/>
</dbReference>
<evidence type="ECO:0000256" key="4">
    <source>
        <dbReference type="ARBA" id="ARBA00022857"/>
    </source>
</evidence>
<keyword evidence="3 7" id="KW-0288">FMN</keyword>
<feature type="binding site" description="in other chain" evidence="8">
    <location>
        <begin position="133"/>
        <end position="135"/>
    </location>
    <ligand>
        <name>FMN</name>
        <dbReference type="ChEBI" id="CHEBI:58210"/>
        <note>ligand shared between dimeric partners</note>
    </ligand>
</feature>
<evidence type="ECO:0000256" key="8">
    <source>
        <dbReference type="PIRSR" id="PIRSR000232-1"/>
    </source>
</evidence>
<evidence type="ECO:0000313" key="11">
    <source>
        <dbReference type="Proteomes" id="UP000196573"/>
    </source>
</evidence>
<dbReference type="RefSeq" id="WP_087111659.1">
    <property type="nucleotide sequence ID" value="NZ_CBCSCN010000007.1"/>
</dbReference>
<dbReference type="CDD" id="cd02135">
    <property type="entry name" value="YdjA-like"/>
    <property type="match status" value="1"/>
</dbReference>
<gene>
    <name evidence="10" type="primary">ydjA</name>
    <name evidence="10" type="ORF">EHSB41UT_03200</name>
</gene>
<name>A0A1X7AMD1_9GAMM</name>
<feature type="binding site" evidence="8">
    <location>
        <position position="39"/>
    </location>
    <ligand>
        <name>FMN</name>
        <dbReference type="ChEBI" id="CHEBI:58210"/>
        <note>ligand shared between dimeric partners</note>
    </ligand>
</feature>
<dbReference type="EMBL" id="FWPT01000007">
    <property type="protein sequence ID" value="SMA49354.1"/>
    <property type="molecule type" value="Genomic_DNA"/>
</dbReference>
<evidence type="ECO:0000256" key="7">
    <source>
        <dbReference type="PIRNR" id="PIRNR000232"/>
    </source>
</evidence>